<proteinExistence type="predicted"/>
<protein>
    <submittedName>
        <fullName evidence="2">Uncharacterized protein</fullName>
    </submittedName>
</protein>
<evidence type="ECO:0000313" key="2">
    <source>
        <dbReference type="EMBL" id="QNL31683.1"/>
    </source>
</evidence>
<keyword evidence="1" id="KW-0472">Membrane</keyword>
<keyword evidence="1" id="KW-0812">Transmembrane</keyword>
<accession>A0A7G9A4L0</accession>
<sequence>MNLIKFRLGRILREDLTEAEISFPIALLTLFLWDLWNFLLVPATMWILKPIFLEEEDLPLWRDNLILTKKR</sequence>
<name>A0A7G9A4L0_9VIRU</name>
<evidence type="ECO:0000256" key="1">
    <source>
        <dbReference type="SAM" id="Phobius"/>
    </source>
</evidence>
<keyword evidence="1" id="KW-1133">Transmembrane helix</keyword>
<organism evidence="2">
    <name type="scientific">Bacteriophage sp</name>
    <dbReference type="NCBI Taxonomy" id="38018"/>
    <lineage>
        <taxon>Viruses</taxon>
    </lineage>
</organism>
<feature type="transmembrane region" description="Helical" evidence="1">
    <location>
        <begin position="21"/>
        <end position="48"/>
    </location>
</feature>
<reference evidence="2" key="1">
    <citation type="submission" date="2020-07" db="EMBL/GenBank/DDBJ databases">
        <title>Dissolved microcystin release linked to lysis of a Microcystis spp. bloom in Lake Erie (USA) attributed to a novel cyanophage.</title>
        <authorList>
            <person name="McKindles K.M."/>
            <person name="Manes M.A."/>
            <person name="DeMarco J.R."/>
            <person name="McClure A."/>
            <person name="McKay R.M."/>
            <person name="Davis T.W."/>
            <person name="Bullerjahn G.S."/>
        </authorList>
    </citation>
    <scope>NUCLEOTIDE SEQUENCE</scope>
</reference>
<dbReference type="EMBL" id="MT840188">
    <property type="protein sequence ID" value="QNL31683.1"/>
    <property type="molecule type" value="Genomic_DNA"/>
</dbReference>